<dbReference type="InterPro" id="IPR036691">
    <property type="entry name" value="Endo/exonu/phosph_ase_sf"/>
</dbReference>
<evidence type="ECO:0000313" key="1">
    <source>
        <dbReference type="EMBL" id="KAK3187994.1"/>
    </source>
</evidence>
<reference evidence="1" key="1">
    <citation type="journal article" date="2023" name="Plant J.">
        <title>Genome sequences and population genomics provide insights into the demographic history, inbreeding, and mutation load of two 'living fossil' tree species of Dipteronia.</title>
        <authorList>
            <person name="Feng Y."/>
            <person name="Comes H.P."/>
            <person name="Chen J."/>
            <person name="Zhu S."/>
            <person name="Lu R."/>
            <person name="Zhang X."/>
            <person name="Li P."/>
            <person name="Qiu J."/>
            <person name="Olsen K.M."/>
            <person name="Qiu Y."/>
        </authorList>
    </citation>
    <scope>NUCLEOTIDE SEQUENCE</scope>
    <source>
        <strain evidence="1">NBL</strain>
    </source>
</reference>
<accession>A0AAD9ZPF8</accession>
<keyword evidence="2" id="KW-1185">Reference proteome</keyword>
<dbReference type="PANTHER" id="PTHR33710">
    <property type="entry name" value="BNAC02G09200D PROTEIN"/>
    <property type="match status" value="1"/>
</dbReference>
<dbReference type="EMBL" id="JANJYJ010000009">
    <property type="protein sequence ID" value="KAK3187994.1"/>
    <property type="molecule type" value="Genomic_DNA"/>
</dbReference>
<dbReference type="PANTHER" id="PTHR33710:SF71">
    <property type="entry name" value="ENDONUCLEASE_EXONUCLEASE_PHOSPHATASE DOMAIN-CONTAINING PROTEIN"/>
    <property type="match status" value="1"/>
</dbReference>
<evidence type="ECO:0000313" key="2">
    <source>
        <dbReference type="Proteomes" id="UP001281410"/>
    </source>
</evidence>
<proteinExistence type="predicted"/>
<dbReference type="Proteomes" id="UP001281410">
    <property type="component" value="Unassembled WGS sequence"/>
</dbReference>
<dbReference type="SUPFAM" id="SSF56219">
    <property type="entry name" value="DNase I-like"/>
    <property type="match status" value="1"/>
</dbReference>
<comment type="caution">
    <text evidence="1">The sequence shown here is derived from an EMBL/GenBank/DDBJ whole genome shotgun (WGS) entry which is preliminary data.</text>
</comment>
<dbReference type="AlphaFoldDB" id="A0AAD9ZPF8"/>
<name>A0AAD9ZPF8_9ROSI</name>
<sequence length="274" mass="32339">MSDFREALEDSKLEDMGFQGPKYTWSNKREGPGLIMERLDRGMCNEEWRTLFQFFSVRHLDFWGLDHMPILLEFSDSWDPGNGCGFRKARRFFFEECWGDDKECQEIVASVWKHKEQEGMVLENINKCGVLLNNWNTKKHESHRKEIAHRRKELGLANRADIPKSWRVIRSLEEKLDQALEVEERYWCQRAKVEWMKSGDRNSGYFHAKASTRKGRNRLSGLFDDNGQWTESKKGLKEIICRYFSNLYESSSPSIERINSVLEVVHAKLSDQMV</sequence>
<organism evidence="1 2">
    <name type="scientific">Dipteronia sinensis</name>
    <dbReference type="NCBI Taxonomy" id="43782"/>
    <lineage>
        <taxon>Eukaryota</taxon>
        <taxon>Viridiplantae</taxon>
        <taxon>Streptophyta</taxon>
        <taxon>Embryophyta</taxon>
        <taxon>Tracheophyta</taxon>
        <taxon>Spermatophyta</taxon>
        <taxon>Magnoliopsida</taxon>
        <taxon>eudicotyledons</taxon>
        <taxon>Gunneridae</taxon>
        <taxon>Pentapetalae</taxon>
        <taxon>rosids</taxon>
        <taxon>malvids</taxon>
        <taxon>Sapindales</taxon>
        <taxon>Sapindaceae</taxon>
        <taxon>Hippocastanoideae</taxon>
        <taxon>Acereae</taxon>
        <taxon>Dipteronia</taxon>
    </lineage>
</organism>
<protein>
    <submittedName>
        <fullName evidence="1">Uncharacterized protein</fullName>
    </submittedName>
</protein>
<gene>
    <name evidence="1" type="ORF">Dsin_027555</name>
</gene>